<proteinExistence type="predicted"/>
<protein>
    <submittedName>
        <fullName evidence="1">Uncharacterized protein</fullName>
    </submittedName>
</protein>
<evidence type="ECO:0000313" key="1">
    <source>
        <dbReference type="EMBL" id="KAI3375930.1"/>
    </source>
</evidence>
<dbReference type="Proteomes" id="UP000831701">
    <property type="component" value="Chromosome 2"/>
</dbReference>
<reference evidence="1" key="1">
    <citation type="submission" date="2022-04" db="EMBL/GenBank/DDBJ databases">
        <title>Jade perch genome.</title>
        <authorList>
            <person name="Chao B."/>
        </authorList>
    </citation>
    <scope>NUCLEOTIDE SEQUENCE</scope>
    <source>
        <strain evidence="1">CB-2022</strain>
    </source>
</reference>
<organism evidence="1 2">
    <name type="scientific">Scortum barcoo</name>
    <name type="common">barcoo grunter</name>
    <dbReference type="NCBI Taxonomy" id="214431"/>
    <lineage>
        <taxon>Eukaryota</taxon>
        <taxon>Metazoa</taxon>
        <taxon>Chordata</taxon>
        <taxon>Craniata</taxon>
        <taxon>Vertebrata</taxon>
        <taxon>Euteleostomi</taxon>
        <taxon>Actinopterygii</taxon>
        <taxon>Neopterygii</taxon>
        <taxon>Teleostei</taxon>
        <taxon>Neoteleostei</taxon>
        <taxon>Acanthomorphata</taxon>
        <taxon>Eupercaria</taxon>
        <taxon>Centrarchiformes</taxon>
        <taxon>Terapontoidei</taxon>
        <taxon>Terapontidae</taxon>
        <taxon>Scortum</taxon>
    </lineage>
</organism>
<sequence length="226" mass="25241">MQTQTPPLNEAQAVTGMMIRPKGDQLEISFSVSETESWDSFIKQPEQLSCPCTTTAIRFRPMITALQINTSFKRTVERSGIIPSVPVSLIGPMLEECSGISDRYYGYNRGQPCILIKLNRVCRPLTSDPREDSDKIGPLAYYPPNGTFNLMYYPYYGKKAQVTHTTHTITTGELHSAAGGCEVPERLSEHRTSTSSVKSRPTRSPAGNERDKFAGRVSFKLRINDK</sequence>
<comment type="caution">
    <text evidence="1">The sequence shown here is derived from an EMBL/GenBank/DDBJ whole genome shotgun (WGS) entry which is preliminary data.</text>
</comment>
<accession>A0ACB8X766</accession>
<evidence type="ECO:0000313" key="2">
    <source>
        <dbReference type="Proteomes" id="UP000831701"/>
    </source>
</evidence>
<name>A0ACB8X766_9TELE</name>
<keyword evidence="2" id="KW-1185">Reference proteome</keyword>
<dbReference type="EMBL" id="CM041532">
    <property type="protein sequence ID" value="KAI3375930.1"/>
    <property type="molecule type" value="Genomic_DNA"/>
</dbReference>
<gene>
    <name evidence="1" type="ORF">L3Q82_016354</name>
</gene>